<dbReference type="GO" id="GO:1990904">
    <property type="term" value="C:ribonucleoprotein complex"/>
    <property type="evidence" value="ECO:0007669"/>
    <property type="project" value="UniProtKB-KW"/>
</dbReference>
<dbReference type="PROSITE" id="PS00358">
    <property type="entry name" value="RIBOSOMAL_L5"/>
    <property type="match status" value="1"/>
</dbReference>
<keyword evidence="2" id="KW-0689">Ribosomal protein</keyword>
<comment type="similarity">
    <text evidence="1">Belongs to the universal ribosomal protein uL5 family.</text>
</comment>
<feature type="region of interest" description="Disordered" evidence="4">
    <location>
        <begin position="1"/>
        <end position="39"/>
    </location>
</feature>
<name>A0A381PQF3_9ZZZZ</name>
<evidence type="ECO:0008006" key="8">
    <source>
        <dbReference type="Google" id="ProtNLM"/>
    </source>
</evidence>
<dbReference type="InterPro" id="IPR020929">
    <property type="entry name" value="Ribosomal_uL5_CS"/>
</dbReference>
<evidence type="ECO:0000256" key="3">
    <source>
        <dbReference type="ARBA" id="ARBA00023274"/>
    </source>
</evidence>
<dbReference type="InterPro" id="IPR020930">
    <property type="entry name" value="Ribosomal_uL5_bac-type"/>
</dbReference>
<dbReference type="FunFam" id="3.30.1440.10:FF:000001">
    <property type="entry name" value="50S ribosomal protein L5"/>
    <property type="match status" value="1"/>
</dbReference>
<accession>A0A381PQF3</accession>
<dbReference type="InterPro" id="IPR002132">
    <property type="entry name" value="Ribosomal_uL5"/>
</dbReference>
<dbReference type="PANTHER" id="PTHR11994">
    <property type="entry name" value="60S RIBOSOMAL PROTEIN L11-RELATED"/>
    <property type="match status" value="1"/>
</dbReference>
<proteinExistence type="inferred from homology"/>
<dbReference type="GO" id="GO:0003735">
    <property type="term" value="F:structural constituent of ribosome"/>
    <property type="evidence" value="ECO:0007669"/>
    <property type="project" value="InterPro"/>
</dbReference>
<dbReference type="EMBL" id="UINC01001018">
    <property type="protein sequence ID" value="SUZ67703.1"/>
    <property type="molecule type" value="Genomic_DNA"/>
</dbReference>
<evidence type="ECO:0000256" key="2">
    <source>
        <dbReference type="ARBA" id="ARBA00022980"/>
    </source>
</evidence>
<dbReference type="GO" id="GO:0005840">
    <property type="term" value="C:ribosome"/>
    <property type="evidence" value="ECO:0007669"/>
    <property type="project" value="UniProtKB-KW"/>
</dbReference>
<evidence type="ECO:0000256" key="1">
    <source>
        <dbReference type="ARBA" id="ARBA00008553"/>
    </source>
</evidence>
<feature type="compositionally biased region" description="Basic residues" evidence="4">
    <location>
        <begin position="7"/>
        <end position="27"/>
    </location>
</feature>
<dbReference type="Gene3D" id="3.30.1440.10">
    <property type="match status" value="1"/>
</dbReference>
<dbReference type="Pfam" id="PF00281">
    <property type="entry name" value="Ribosomal_L5"/>
    <property type="match status" value="1"/>
</dbReference>
<dbReference type="InterPro" id="IPR031309">
    <property type="entry name" value="Ribosomal_uL5_C"/>
</dbReference>
<dbReference type="SUPFAM" id="SSF55282">
    <property type="entry name" value="RL5-like"/>
    <property type="match status" value="1"/>
</dbReference>
<dbReference type="HAMAP" id="MF_01333_B">
    <property type="entry name" value="Ribosomal_uL5_B"/>
    <property type="match status" value="1"/>
</dbReference>
<protein>
    <recommendedName>
        <fullName evidence="8">50S ribosomal protein L5</fullName>
    </recommendedName>
</protein>
<dbReference type="GO" id="GO:0006412">
    <property type="term" value="P:translation"/>
    <property type="evidence" value="ECO:0007669"/>
    <property type="project" value="InterPro"/>
</dbReference>
<sequence>MAETKKKVTAKKAKPKPKVKSKAKPSAKPKGNGKNTTDMNGYLPNLITLFKDDISPALQKQLGLKNPYQVPRIQKISLNIGIGNAREEKNALEHAINDLTTITGQKAVVTKAKKAISNFKLRVGDPVGTRVTLRRQRMYEFLERLISIALPRVRDFTGLSVKSFDGRGNYSFGILEQIVFPEIDYDKIDKIRGLDITITTSAKTDEGAYLLLKSLGFPFRLDNRFERAARPAEEAADLEEVN</sequence>
<evidence type="ECO:0000256" key="4">
    <source>
        <dbReference type="SAM" id="MobiDB-lite"/>
    </source>
</evidence>
<keyword evidence="3" id="KW-0687">Ribonucleoprotein</keyword>
<feature type="domain" description="Large ribosomal subunit protein uL5 N-terminal" evidence="5">
    <location>
        <begin position="66"/>
        <end position="122"/>
    </location>
</feature>
<evidence type="ECO:0000313" key="7">
    <source>
        <dbReference type="EMBL" id="SUZ67703.1"/>
    </source>
</evidence>
<dbReference type="InterPro" id="IPR031310">
    <property type="entry name" value="Ribosomal_uL5_N"/>
</dbReference>
<dbReference type="AlphaFoldDB" id="A0A381PQF3"/>
<evidence type="ECO:0000259" key="6">
    <source>
        <dbReference type="Pfam" id="PF00673"/>
    </source>
</evidence>
<dbReference type="Pfam" id="PF00673">
    <property type="entry name" value="Ribosomal_L5_C"/>
    <property type="match status" value="1"/>
</dbReference>
<feature type="domain" description="Large ribosomal subunit protein uL5 C-terminal" evidence="6">
    <location>
        <begin position="126"/>
        <end position="219"/>
    </location>
</feature>
<reference evidence="7" key="1">
    <citation type="submission" date="2018-05" db="EMBL/GenBank/DDBJ databases">
        <authorList>
            <person name="Lanie J.A."/>
            <person name="Ng W.-L."/>
            <person name="Kazmierczak K.M."/>
            <person name="Andrzejewski T.M."/>
            <person name="Davidsen T.M."/>
            <person name="Wayne K.J."/>
            <person name="Tettelin H."/>
            <person name="Glass J.I."/>
            <person name="Rusch D."/>
            <person name="Podicherti R."/>
            <person name="Tsui H.-C.T."/>
            <person name="Winkler M.E."/>
        </authorList>
    </citation>
    <scope>NUCLEOTIDE SEQUENCE</scope>
</reference>
<dbReference type="NCBIfam" id="NF000585">
    <property type="entry name" value="PRK00010.1"/>
    <property type="match status" value="1"/>
</dbReference>
<dbReference type="InterPro" id="IPR022803">
    <property type="entry name" value="Ribosomal_uL5_dom_sf"/>
</dbReference>
<organism evidence="7">
    <name type="scientific">marine metagenome</name>
    <dbReference type="NCBI Taxonomy" id="408172"/>
    <lineage>
        <taxon>unclassified sequences</taxon>
        <taxon>metagenomes</taxon>
        <taxon>ecological metagenomes</taxon>
    </lineage>
</organism>
<evidence type="ECO:0000259" key="5">
    <source>
        <dbReference type="Pfam" id="PF00281"/>
    </source>
</evidence>
<gene>
    <name evidence="7" type="ORF">METZ01_LOCUS20557</name>
</gene>